<gene>
    <name evidence="2" type="ORF">MtrunA17_Chr2g0287601</name>
</gene>
<dbReference type="AlphaFoldDB" id="A0A396J6F6"/>
<dbReference type="Proteomes" id="UP000265566">
    <property type="component" value="Chromosome 2"/>
</dbReference>
<dbReference type="PANTHER" id="PTHR35358:SF10">
    <property type="entry name" value="PLANT PHOSPHOLIPASE-LIKE PROTEIN"/>
    <property type="match status" value="1"/>
</dbReference>
<dbReference type="Pfam" id="PF05278">
    <property type="entry name" value="PEARLI-4"/>
    <property type="match status" value="1"/>
</dbReference>
<protein>
    <submittedName>
        <fullName evidence="2">Putative phospholipase</fullName>
    </submittedName>
</protein>
<dbReference type="PANTHER" id="PTHR35358">
    <property type="entry name" value="OS06G0711100 PROTEIN"/>
    <property type="match status" value="1"/>
</dbReference>
<evidence type="ECO:0000313" key="2">
    <source>
        <dbReference type="EMBL" id="RHN72434.1"/>
    </source>
</evidence>
<evidence type="ECO:0000256" key="1">
    <source>
        <dbReference type="SAM" id="MobiDB-lite"/>
    </source>
</evidence>
<organism evidence="2">
    <name type="scientific">Medicago truncatula</name>
    <name type="common">Barrel medic</name>
    <name type="synonym">Medicago tribuloides</name>
    <dbReference type="NCBI Taxonomy" id="3880"/>
    <lineage>
        <taxon>Eukaryota</taxon>
        <taxon>Viridiplantae</taxon>
        <taxon>Streptophyta</taxon>
        <taxon>Embryophyta</taxon>
        <taxon>Tracheophyta</taxon>
        <taxon>Spermatophyta</taxon>
        <taxon>Magnoliopsida</taxon>
        <taxon>eudicotyledons</taxon>
        <taxon>Gunneridae</taxon>
        <taxon>Pentapetalae</taxon>
        <taxon>rosids</taxon>
        <taxon>fabids</taxon>
        <taxon>Fabales</taxon>
        <taxon>Fabaceae</taxon>
        <taxon>Papilionoideae</taxon>
        <taxon>50 kb inversion clade</taxon>
        <taxon>NPAAA clade</taxon>
        <taxon>Hologalegina</taxon>
        <taxon>IRL clade</taxon>
        <taxon>Trifolieae</taxon>
        <taxon>Medicago</taxon>
    </lineage>
</organism>
<proteinExistence type="predicted"/>
<dbReference type="Gramene" id="rna8144">
    <property type="protein sequence ID" value="RHN72434.1"/>
    <property type="gene ID" value="gene8144"/>
</dbReference>
<name>A0A396J6F6_MEDTR</name>
<reference evidence="2" key="1">
    <citation type="journal article" date="2018" name="Nat. Plants">
        <title>Whole-genome landscape of Medicago truncatula symbiotic genes.</title>
        <authorList>
            <person name="Pecrix Y."/>
            <person name="Gamas P."/>
            <person name="Carrere S."/>
        </authorList>
    </citation>
    <scope>NUCLEOTIDE SEQUENCE</scope>
    <source>
        <tissue evidence="2">Leaves</tissue>
    </source>
</reference>
<feature type="region of interest" description="Disordered" evidence="1">
    <location>
        <begin position="90"/>
        <end position="109"/>
    </location>
</feature>
<dbReference type="InterPro" id="IPR007942">
    <property type="entry name" value="PLipase-like"/>
</dbReference>
<feature type="compositionally biased region" description="Acidic residues" evidence="1">
    <location>
        <begin position="91"/>
        <end position="100"/>
    </location>
</feature>
<comment type="caution">
    <text evidence="2">The sequence shown here is derived from an EMBL/GenBank/DDBJ whole genome shotgun (WGS) entry which is preliminary data.</text>
</comment>
<dbReference type="EMBL" id="PSQE01000002">
    <property type="protein sequence ID" value="RHN72434.1"/>
    <property type="molecule type" value="Genomic_DNA"/>
</dbReference>
<accession>A0A396J6F6</accession>
<sequence>MACQAPGEVSGQIQPPRYLVSDPVAHPPTLEQELGQKEARNVENSTVYVPERMEEEDKDENSLSSRSRTGCSPPAPAYSQRLTELAAMAAENDDDDEVDSEVQSRTEDSVNEYKVKTELIPILRKVIGKHGDIAKNCTSKLVRFRAALLGMICEIISELENNNFTNIKQKKPGNVP</sequence>
<feature type="region of interest" description="Disordered" evidence="1">
    <location>
        <begin position="1"/>
        <end position="79"/>
    </location>
</feature>